<dbReference type="SUPFAM" id="SSF53098">
    <property type="entry name" value="Ribonuclease H-like"/>
    <property type="match status" value="1"/>
</dbReference>
<dbReference type="EMBL" id="LSRX01001102">
    <property type="protein sequence ID" value="OLP83648.1"/>
    <property type="molecule type" value="Genomic_DNA"/>
</dbReference>
<dbReference type="CDD" id="cd06257">
    <property type="entry name" value="DnaJ"/>
    <property type="match status" value="1"/>
</dbReference>
<proteinExistence type="inferred from homology"/>
<dbReference type="Proteomes" id="UP000186817">
    <property type="component" value="Unassembled WGS sequence"/>
</dbReference>
<feature type="region of interest" description="Disordered" evidence="5">
    <location>
        <begin position="857"/>
        <end position="893"/>
    </location>
</feature>
<dbReference type="GO" id="GO:0003735">
    <property type="term" value="F:structural constituent of ribosome"/>
    <property type="evidence" value="ECO:0007669"/>
    <property type="project" value="InterPro"/>
</dbReference>
<feature type="region of interest" description="Disordered" evidence="5">
    <location>
        <begin position="1121"/>
        <end position="1156"/>
    </location>
</feature>
<dbReference type="GO" id="GO:0043021">
    <property type="term" value="F:ribonucleoprotein complex binding"/>
    <property type="evidence" value="ECO:0007669"/>
    <property type="project" value="TreeGrafter"/>
</dbReference>
<dbReference type="SUPFAM" id="SSF46565">
    <property type="entry name" value="Chaperone J-domain"/>
    <property type="match status" value="1"/>
</dbReference>
<feature type="coiled-coil region" evidence="4">
    <location>
        <begin position="1204"/>
        <end position="1234"/>
    </location>
</feature>
<keyword evidence="8" id="KW-1185">Reference proteome</keyword>
<keyword evidence="2 7" id="KW-0689">Ribosomal protein</keyword>
<accession>A0A1Q9CL35</accession>
<protein>
    <submittedName>
        <fullName evidence="7">60S acidic ribosomal protein P1</fullName>
    </submittedName>
</protein>
<comment type="similarity">
    <text evidence="1">Belongs to the eukaryotic ribosomal protein P1/P2 family.</text>
</comment>
<dbReference type="Gene3D" id="3.30.420.10">
    <property type="entry name" value="Ribonuclease H-like superfamily/Ribonuclease H"/>
    <property type="match status" value="1"/>
</dbReference>
<dbReference type="CDD" id="cd05831">
    <property type="entry name" value="Ribosomal_P1"/>
    <property type="match status" value="1"/>
</dbReference>
<keyword evidence="4" id="KW-0175">Coiled coil</keyword>
<dbReference type="InterPro" id="IPR012337">
    <property type="entry name" value="RNaseH-like_sf"/>
</dbReference>
<dbReference type="InterPro" id="IPR036397">
    <property type="entry name" value="RNaseH_sf"/>
</dbReference>
<dbReference type="Pfam" id="PF00226">
    <property type="entry name" value="DnaJ"/>
    <property type="match status" value="1"/>
</dbReference>
<sequence>MDFSAESLRSISASIADKAPGPDGWQAEMWSHIWATASVPKLWKYAKMTLIRKKGGPTTRPITLTQIMWSIGAKFVARALRQWAPEWASESDHGGLPGRSISDVLFQVQAALNRGMHTAALMDVAGYFDAMNAKMLKKVFAHLGAPVQLAPLMESFYSGAFRYFCSEGSFDPEYHVVHSGIAQGCPLSPIAAAALTSNEREVQVQLLMLPFRCVCFDFEGKGTIPKFSLRARINLVRALIMPCLAWASGFAQPSRDDLETVRAEAGLFEAAAEAIQEEMATSHDIVIATDGSAKNGVAAHSIVVNKRDRVFAGGNNSEDQSSFRAELCALKLALEAVKIASCNGATGNVTIAVDCEAAQRARFNCPSMPLFGMRLRSLAAEIRSNGVELIFIWVPAHNRHTSWRSPLSAVTADRLRALNDAADCSAKECVHRHGKLLLSVLLLGPGNLGPALYNSNRRKAMTTKFPSTLILMELAEALYAAANSNTSNIDKPTRCSLLALRDIIVHCKLMTIPRNPVADSYSVIYTDAYFKLEEKIYRPGDGDLPNRDSNSTKDIENGWAAVCFHQGDVHNEANISDASVDSSTSTWESRMFRASMRGTEPSNEETSKVSWRSPAMGGLDPYATFHVPGKRQTSTKSHRKEPEAAAPEAAEPACILATEAKKPFEVLGLAPANASYAVRSAFRRLALRVHPDKNPGDEESVVIVHCYVDRVRERLRQEVLQQQQQQQPEGVLKVVRGKMIFFVPQMPQRQKWVSLLVSNLASDLDLLFVDLLFELSASLPNVQDVAGDVPSLRRPEAAGDLGVPWQFPQCAQLLFVEQLALELSEQLDVAGDASSRSARDEPTTMWDVEVELKRKSLGSASTRTGSSEDDLEEQPRENVREPPAFLDAWKPSDQPATETTCILTAVQVFGPFELPEVDDLMEWRVLIQHLFEMGRLTRSESIVEFSAQWNRAGQDLEDELAEDGRQLKLFDCRWWCMRLAFADKTHFPESDVNDIVSANLRALLVHFRDGDVSVRKHAHHLLGNYGFGGLPFVKQMIAEAMLDQMEDLLPESAEISKEAFRQVMRCAGHLTDVLRALTKPQRQKWVSLLVIDDDPRRTYAEAEQQLKAFSEHANRELKTVMPRQPKAGRKAQALEEEQEDEKPKVPPPNKEGSDEKINEAIQKMRQERSGGKEEFYEKQAELRGQLDVIADKINGLTESKEAINAAINAAIAQLRDDEKKIQDQMTELSEARKAQLGTIEASFRPRTEAEVNRCVDKWMTVMHPRGREFFEDDKKLRSILRTVATSTAKTSDPILQQTCCLWHGDVKAAKDTKHAAIQLTGPGEEGAPCVTYTSRVLIFLFATDEQLARWMRLPKQPWQEIKTGRGLVERNMQEPLLGQALAQEDIPPCLPPITRLFEVDCGYDSVDSDEDVRKLIISDPCSIQLRRRAPNAGHLRHPVVAEVVAWTSPPSPALHRPWLQCLARAAWMETGNAQTMRASTTRAWYLGSMLPAHRVEQRGDRQAVTFECAEKDELFCAYAAMILKDSELDITEENLNTLIKAAGGSIDSFFPALFAKLCQGKDLDSMLKFGGGGGGGVAVAGGGAADAGAGGGEAKKEEKKAKRNPARFQLRGVQVEEEEEEEEMDFDLFG</sequence>
<feature type="region of interest" description="Disordered" evidence="5">
    <location>
        <begin position="1585"/>
        <end position="1604"/>
    </location>
</feature>
<feature type="domain" description="J" evidence="6">
    <location>
        <begin position="662"/>
        <end position="725"/>
    </location>
</feature>
<dbReference type="InterPro" id="IPR001623">
    <property type="entry name" value="DnaJ_domain"/>
</dbReference>
<evidence type="ECO:0000256" key="4">
    <source>
        <dbReference type="SAM" id="Coils"/>
    </source>
</evidence>
<gene>
    <name evidence="7" type="ORF">AK812_SmicGene35578</name>
</gene>
<dbReference type="InterPro" id="IPR038716">
    <property type="entry name" value="P1/P2_N_sf"/>
</dbReference>
<dbReference type="OrthoDB" id="2194681at2759"/>
<organism evidence="7 8">
    <name type="scientific">Symbiodinium microadriaticum</name>
    <name type="common">Dinoflagellate</name>
    <name type="synonym">Zooxanthella microadriatica</name>
    <dbReference type="NCBI Taxonomy" id="2951"/>
    <lineage>
        <taxon>Eukaryota</taxon>
        <taxon>Sar</taxon>
        <taxon>Alveolata</taxon>
        <taxon>Dinophyceae</taxon>
        <taxon>Suessiales</taxon>
        <taxon>Symbiodiniaceae</taxon>
        <taxon>Symbiodinium</taxon>
    </lineage>
</organism>
<dbReference type="InterPro" id="IPR027534">
    <property type="entry name" value="Ribosomal_P1/P2"/>
</dbReference>
<name>A0A1Q9CL35_SYMMI</name>
<evidence type="ECO:0000256" key="1">
    <source>
        <dbReference type="ARBA" id="ARBA00005436"/>
    </source>
</evidence>
<evidence type="ECO:0000256" key="3">
    <source>
        <dbReference type="ARBA" id="ARBA00023274"/>
    </source>
</evidence>
<dbReference type="PANTHER" id="PTHR45696">
    <property type="entry name" value="60S ACIDIC RIBOSOMAL PROTEIN P1"/>
    <property type="match status" value="1"/>
</dbReference>
<dbReference type="InterPro" id="IPR036869">
    <property type="entry name" value="J_dom_sf"/>
</dbReference>
<reference evidence="7 8" key="1">
    <citation type="submission" date="2016-02" db="EMBL/GenBank/DDBJ databases">
        <title>Genome analysis of coral dinoflagellate symbionts highlights evolutionary adaptations to a symbiotic lifestyle.</title>
        <authorList>
            <person name="Aranda M."/>
            <person name="Li Y."/>
            <person name="Liew Y.J."/>
            <person name="Baumgarten S."/>
            <person name="Simakov O."/>
            <person name="Wilson M."/>
            <person name="Piel J."/>
            <person name="Ashoor H."/>
            <person name="Bougouffa S."/>
            <person name="Bajic V.B."/>
            <person name="Ryu T."/>
            <person name="Ravasi T."/>
            <person name="Bayer T."/>
            <person name="Micklem G."/>
            <person name="Kim H."/>
            <person name="Bhak J."/>
            <person name="Lajeunesse T.C."/>
            <person name="Voolstra C.R."/>
        </authorList>
    </citation>
    <scope>NUCLEOTIDE SEQUENCE [LARGE SCALE GENOMIC DNA]</scope>
    <source>
        <strain evidence="7 8">CCMP2467</strain>
    </source>
</reference>
<evidence type="ECO:0000256" key="2">
    <source>
        <dbReference type="ARBA" id="ARBA00022980"/>
    </source>
</evidence>
<dbReference type="PROSITE" id="PS50076">
    <property type="entry name" value="DNAJ_2"/>
    <property type="match status" value="1"/>
</dbReference>
<dbReference type="Gene3D" id="1.10.287.110">
    <property type="entry name" value="DnaJ domain"/>
    <property type="match status" value="1"/>
</dbReference>
<evidence type="ECO:0000313" key="8">
    <source>
        <dbReference type="Proteomes" id="UP000186817"/>
    </source>
</evidence>
<feature type="region of interest" description="Disordered" evidence="5">
    <location>
        <begin position="625"/>
        <end position="650"/>
    </location>
</feature>
<comment type="caution">
    <text evidence="7">The sequence shown here is derived from an EMBL/GenBank/DDBJ whole genome shotgun (WGS) entry which is preliminary data.</text>
</comment>
<dbReference type="GO" id="GO:0022625">
    <property type="term" value="C:cytosolic large ribosomal subunit"/>
    <property type="evidence" value="ECO:0007669"/>
    <property type="project" value="TreeGrafter"/>
</dbReference>
<dbReference type="GO" id="GO:0002181">
    <property type="term" value="P:cytoplasmic translation"/>
    <property type="evidence" value="ECO:0007669"/>
    <property type="project" value="TreeGrafter"/>
</dbReference>
<dbReference type="GO" id="GO:0003676">
    <property type="term" value="F:nucleic acid binding"/>
    <property type="evidence" value="ECO:0007669"/>
    <property type="project" value="InterPro"/>
</dbReference>
<evidence type="ECO:0000259" key="6">
    <source>
        <dbReference type="PROSITE" id="PS50076"/>
    </source>
</evidence>
<dbReference type="SMART" id="SM00271">
    <property type="entry name" value="DnaJ"/>
    <property type="match status" value="1"/>
</dbReference>
<dbReference type="Pfam" id="PF00428">
    <property type="entry name" value="Ribosomal_60s"/>
    <property type="match status" value="1"/>
</dbReference>
<dbReference type="FunFam" id="1.10.10.1410:FF:000002">
    <property type="entry name" value="60S acidic ribosomal protein P2"/>
    <property type="match status" value="1"/>
</dbReference>
<dbReference type="Gene3D" id="1.10.10.1410">
    <property type="match status" value="1"/>
</dbReference>
<dbReference type="PANTHER" id="PTHR45696:SF10">
    <property type="entry name" value="LARGE RIBOSOMAL SUBUNIT PROTEIN P1"/>
    <property type="match status" value="1"/>
</dbReference>
<evidence type="ECO:0000313" key="7">
    <source>
        <dbReference type="EMBL" id="OLP83648.1"/>
    </source>
</evidence>
<evidence type="ECO:0000256" key="5">
    <source>
        <dbReference type="SAM" id="MobiDB-lite"/>
    </source>
</evidence>
<dbReference type="GO" id="GO:0030295">
    <property type="term" value="F:protein kinase activator activity"/>
    <property type="evidence" value="ECO:0007669"/>
    <property type="project" value="TreeGrafter"/>
</dbReference>
<keyword evidence="3" id="KW-0687">Ribonucleoprotein</keyword>
<dbReference type="HAMAP" id="MF_01478">
    <property type="entry name" value="Ribosomal_L12_arch"/>
    <property type="match status" value="1"/>
</dbReference>
<dbReference type="GO" id="GO:0006414">
    <property type="term" value="P:translational elongation"/>
    <property type="evidence" value="ECO:0007669"/>
    <property type="project" value="InterPro"/>
</dbReference>